<evidence type="ECO:0000313" key="4">
    <source>
        <dbReference type="Proteomes" id="UP000069940"/>
    </source>
</evidence>
<evidence type="ECO:0000313" key="3">
    <source>
        <dbReference type="EnsemblMetazoa" id="AALFPA23_013691.P19831"/>
    </source>
</evidence>
<evidence type="ECO:0000259" key="2">
    <source>
        <dbReference type="PROSITE" id="PS50994"/>
    </source>
</evidence>
<dbReference type="Proteomes" id="UP000069940">
    <property type="component" value="Unassembled WGS sequence"/>
</dbReference>
<reference evidence="3" key="2">
    <citation type="submission" date="2025-05" db="UniProtKB">
        <authorList>
            <consortium name="EnsemblMetazoa"/>
        </authorList>
    </citation>
    <scope>IDENTIFICATION</scope>
    <source>
        <strain evidence="3">Foshan</strain>
    </source>
</reference>
<dbReference type="InterPro" id="IPR036397">
    <property type="entry name" value="RNaseH_sf"/>
</dbReference>
<name>A0ABM1YZZ1_AEDAL</name>
<organism evidence="3 4">
    <name type="scientific">Aedes albopictus</name>
    <name type="common">Asian tiger mosquito</name>
    <name type="synonym">Stegomyia albopicta</name>
    <dbReference type="NCBI Taxonomy" id="7160"/>
    <lineage>
        <taxon>Eukaryota</taxon>
        <taxon>Metazoa</taxon>
        <taxon>Ecdysozoa</taxon>
        <taxon>Arthropoda</taxon>
        <taxon>Hexapoda</taxon>
        <taxon>Insecta</taxon>
        <taxon>Pterygota</taxon>
        <taxon>Neoptera</taxon>
        <taxon>Endopterygota</taxon>
        <taxon>Diptera</taxon>
        <taxon>Nematocera</taxon>
        <taxon>Culicoidea</taxon>
        <taxon>Culicidae</taxon>
        <taxon>Culicinae</taxon>
        <taxon>Aedini</taxon>
        <taxon>Aedes</taxon>
        <taxon>Stegomyia</taxon>
    </lineage>
</organism>
<protein>
    <recommendedName>
        <fullName evidence="2">Integrase catalytic domain-containing protein</fullName>
    </recommendedName>
</protein>
<dbReference type="EnsemblMetazoa" id="AALFPA23_013691.R19831">
    <property type="protein sequence ID" value="AALFPA23_013691.P19831"/>
    <property type="gene ID" value="AALFPA23_013691"/>
</dbReference>
<dbReference type="InterPro" id="IPR040676">
    <property type="entry name" value="DUF5641"/>
</dbReference>
<evidence type="ECO:0000256" key="1">
    <source>
        <dbReference type="SAM" id="MobiDB-lite"/>
    </source>
</evidence>
<dbReference type="PROSITE" id="PS50994">
    <property type="entry name" value="INTEGRASE"/>
    <property type="match status" value="1"/>
</dbReference>
<dbReference type="InterPro" id="IPR012337">
    <property type="entry name" value="RNaseH-like_sf"/>
</dbReference>
<dbReference type="PANTHER" id="PTHR47331">
    <property type="entry name" value="PHD-TYPE DOMAIN-CONTAINING PROTEIN"/>
    <property type="match status" value="1"/>
</dbReference>
<dbReference type="RefSeq" id="XP_062713992.1">
    <property type="nucleotide sequence ID" value="XM_062858008.1"/>
</dbReference>
<dbReference type="GeneID" id="134290805"/>
<feature type="region of interest" description="Disordered" evidence="1">
    <location>
        <begin position="319"/>
        <end position="374"/>
    </location>
</feature>
<dbReference type="SUPFAM" id="SSF53098">
    <property type="entry name" value="Ribonuclease H-like"/>
    <property type="match status" value="1"/>
</dbReference>
<reference evidence="4" key="1">
    <citation type="journal article" date="2015" name="Proc. Natl. Acad. Sci. U.S.A.">
        <title>Genome sequence of the Asian Tiger mosquito, Aedes albopictus, reveals insights into its biology, genetics, and evolution.</title>
        <authorList>
            <person name="Chen X.G."/>
            <person name="Jiang X."/>
            <person name="Gu J."/>
            <person name="Xu M."/>
            <person name="Wu Y."/>
            <person name="Deng Y."/>
            <person name="Zhang C."/>
            <person name="Bonizzoni M."/>
            <person name="Dermauw W."/>
            <person name="Vontas J."/>
            <person name="Armbruster P."/>
            <person name="Huang X."/>
            <person name="Yang Y."/>
            <person name="Zhang H."/>
            <person name="He W."/>
            <person name="Peng H."/>
            <person name="Liu Y."/>
            <person name="Wu K."/>
            <person name="Chen J."/>
            <person name="Lirakis M."/>
            <person name="Topalis P."/>
            <person name="Van Leeuwen T."/>
            <person name="Hall A.B."/>
            <person name="Jiang X."/>
            <person name="Thorpe C."/>
            <person name="Mueller R.L."/>
            <person name="Sun C."/>
            <person name="Waterhouse R.M."/>
            <person name="Yan G."/>
            <person name="Tu Z.J."/>
            <person name="Fang X."/>
            <person name="James A.A."/>
        </authorList>
    </citation>
    <scope>NUCLEOTIDE SEQUENCE [LARGE SCALE GENOMIC DNA]</scope>
    <source>
        <strain evidence="4">Foshan</strain>
    </source>
</reference>
<proteinExistence type="predicted"/>
<keyword evidence="4" id="KW-1185">Reference proteome</keyword>
<feature type="domain" description="Integrase catalytic" evidence="2">
    <location>
        <begin position="11"/>
        <end position="197"/>
    </location>
</feature>
<dbReference type="InterPro" id="IPR001584">
    <property type="entry name" value="Integrase_cat-core"/>
</dbReference>
<dbReference type="Gene3D" id="3.30.420.10">
    <property type="entry name" value="Ribonuclease H-like superfamily/Ribonuclease H"/>
    <property type="match status" value="1"/>
</dbReference>
<accession>A0ABM1YZZ1</accession>
<feature type="compositionally biased region" description="Polar residues" evidence="1">
    <location>
        <begin position="330"/>
        <end position="351"/>
    </location>
</feature>
<sequence length="374" mass="41718">MSDLPAARLAAFSRPFTHMGVDYFGPILVTANRKTEKRWVLLATCLTIRAIHLQVAHTLTTDSCIMAIRNVIGRRGTPAVIYSDQGTNFRGASKELKAAMENLDYERLKTEFTTPHTTWIFNPPASPHMGGAWERLIRTVKQNLNKLLPSRSLSYEVLENLLIEVENVVNSRPLTSIPLEGDESPVLTPNHFLLGSSNGLKSWVPYDDSPAVLKNCWQLSQTLANQFWTQWLRDYLPSITRRTKWFSPTKPIENGDIVVIVDPSLPRNCWPKGRVISTKPGADGQVRWATIQTSSGIYERPAVKLAVLDVGVCKDTPQNDHRRILGGSVGSATSIDPTSPNVPTSMNANDQTHPHPKRTKRMGCNPKGHESEIR</sequence>
<dbReference type="Pfam" id="PF18701">
    <property type="entry name" value="DUF5641"/>
    <property type="match status" value="1"/>
</dbReference>